<evidence type="ECO:0000313" key="2">
    <source>
        <dbReference type="Proteomes" id="UP000555728"/>
    </source>
</evidence>
<name>A0A7W6RZH4_9PROT</name>
<accession>A0A7W6RZH4</accession>
<evidence type="ECO:0008006" key="3">
    <source>
        <dbReference type="Google" id="ProtNLM"/>
    </source>
</evidence>
<dbReference type="AlphaFoldDB" id="A0A7W6RZH4"/>
<protein>
    <recommendedName>
        <fullName evidence="3">Transcriptional regulator, AbiEi antitoxin, Type IV TA system</fullName>
    </recommendedName>
</protein>
<proteinExistence type="predicted"/>
<organism evidence="1 2">
    <name type="scientific">Roseospira goensis</name>
    <dbReference type="NCBI Taxonomy" id="391922"/>
    <lineage>
        <taxon>Bacteria</taxon>
        <taxon>Pseudomonadati</taxon>
        <taxon>Pseudomonadota</taxon>
        <taxon>Alphaproteobacteria</taxon>
        <taxon>Rhodospirillales</taxon>
        <taxon>Rhodospirillaceae</taxon>
        <taxon>Roseospira</taxon>
    </lineage>
</organism>
<dbReference type="EMBL" id="JACIGI010000007">
    <property type="protein sequence ID" value="MBB4285417.1"/>
    <property type="molecule type" value="Genomic_DNA"/>
</dbReference>
<gene>
    <name evidence="1" type="ORF">GGD88_001135</name>
</gene>
<dbReference type="InterPro" id="IPR019238">
    <property type="entry name" value="AbiEi_2"/>
</dbReference>
<reference evidence="1 2" key="1">
    <citation type="submission" date="2020-08" db="EMBL/GenBank/DDBJ databases">
        <title>Genome sequencing of Purple Non-Sulfur Bacteria from various extreme environments.</title>
        <authorList>
            <person name="Mayer M."/>
        </authorList>
    </citation>
    <scope>NUCLEOTIDE SEQUENCE [LARGE SCALE GENOMIC DNA]</scope>
    <source>
        <strain evidence="1 2">JA135</strain>
    </source>
</reference>
<evidence type="ECO:0000313" key="1">
    <source>
        <dbReference type="EMBL" id="MBB4285417.1"/>
    </source>
</evidence>
<dbReference type="Pfam" id="PF09952">
    <property type="entry name" value="AbiEi_2"/>
    <property type="match status" value="1"/>
</dbReference>
<sequence length="366" mass="39487">MEQFQRMMKSPHSVKEVEAEAATALRALLDEVEAVEVEAVDGEPPATDPGIDMVVRLTAWHGPHVLVCAIKTNGQPREVRLGLHRLSETAARFGNGATPVFIAPYLSPAARALCRNHGAGYLDLHGNARIVFGGVFIERHVPGKPPTERRALKSLFRPKSAQVLRMLLRDPGRSWRVAELAEAAQVSLGHVSNVRSALINRAWAEVADDGLRLSSPGALLDAWRDAYAPPVGQRAGFYTILHGSAFEDAARNALASASGKGRAVFASFSAAQWLAPYGRVGSQQFYADSEGLKVLKAGLRLAPASKGENVSVTLPKDEGPFLDAIEPAPGIVCTSAVQTYLDLSVSGERGREAADHLRRELLRWQT</sequence>
<dbReference type="Proteomes" id="UP000555728">
    <property type="component" value="Unassembled WGS sequence"/>
</dbReference>
<dbReference type="RefSeq" id="WP_246423590.1">
    <property type="nucleotide sequence ID" value="NZ_JACIGI010000007.1"/>
</dbReference>
<comment type="caution">
    <text evidence="1">The sequence shown here is derived from an EMBL/GenBank/DDBJ whole genome shotgun (WGS) entry which is preliminary data.</text>
</comment>
<keyword evidence="2" id="KW-1185">Reference proteome</keyword>